<dbReference type="Proteomes" id="UP001163726">
    <property type="component" value="Chromosome"/>
</dbReference>
<name>A0ABY7AJI0_9ALTE</name>
<reference evidence="1" key="1">
    <citation type="submission" date="2022-10" db="EMBL/GenBank/DDBJ databases">
        <title>Catenovulum adriacola sp. nov. isolated in the Harbour of Susak.</title>
        <authorList>
            <person name="Schoch T."/>
            <person name="Reich S.J."/>
            <person name="Stoeferle S."/>
            <person name="Flaiz M."/>
            <person name="Kazda M."/>
            <person name="Riedel C.U."/>
            <person name="Duerre P."/>
        </authorList>
    </citation>
    <scope>NUCLEOTIDE SEQUENCE</scope>
    <source>
        <strain evidence="1">TS8</strain>
    </source>
</reference>
<sequence length="49" mass="5583">MNKLSDNEINELMLELELAINSGKVTIEEVREIMSIPPRELVIMVKQNG</sequence>
<keyword evidence="2" id="KW-1185">Reference proteome</keyword>
<gene>
    <name evidence="1" type="ORF">OLW01_11335</name>
</gene>
<evidence type="ECO:0000313" key="2">
    <source>
        <dbReference type="Proteomes" id="UP001163726"/>
    </source>
</evidence>
<proteinExistence type="predicted"/>
<evidence type="ECO:0000313" key="1">
    <source>
        <dbReference type="EMBL" id="WAJ69742.1"/>
    </source>
</evidence>
<protein>
    <submittedName>
        <fullName evidence="1">Uncharacterized protein</fullName>
    </submittedName>
</protein>
<dbReference type="RefSeq" id="WP_268074026.1">
    <property type="nucleotide sequence ID" value="NZ_CP109965.1"/>
</dbReference>
<dbReference type="EMBL" id="CP109965">
    <property type="protein sequence ID" value="WAJ69742.1"/>
    <property type="molecule type" value="Genomic_DNA"/>
</dbReference>
<organism evidence="1 2">
    <name type="scientific">Catenovulum adriaticum</name>
    <dbReference type="NCBI Taxonomy" id="2984846"/>
    <lineage>
        <taxon>Bacteria</taxon>
        <taxon>Pseudomonadati</taxon>
        <taxon>Pseudomonadota</taxon>
        <taxon>Gammaproteobacteria</taxon>
        <taxon>Alteromonadales</taxon>
        <taxon>Alteromonadaceae</taxon>
        <taxon>Catenovulum</taxon>
    </lineage>
</organism>
<accession>A0ABY7AJI0</accession>